<dbReference type="Proteomes" id="UP001169823">
    <property type="component" value="Unassembled WGS sequence"/>
</dbReference>
<protein>
    <submittedName>
        <fullName evidence="2">Uncharacterized protein</fullName>
    </submittedName>
</protein>
<sequence length="153" mass="15509">MNFIKLILKIIIGIVFGISAAVALSPAFAAFTSDQDNIAQAIMLALIPIVALLCLFAPTVRRAFGRGFLVLGASVFALPISTFLLSGRAANEVIGTADQGSEALAAVGAGMAGVAITGVATFIGLIIGSILIIIGLVLSLGGRREVIVVSGNE</sequence>
<keyword evidence="1" id="KW-1133">Transmembrane helix</keyword>
<keyword evidence="1" id="KW-0812">Transmembrane</keyword>
<proteinExistence type="predicted"/>
<comment type="caution">
    <text evidence="2">The sequence shown here is derived from an EMBL/GenBank/DDBJ whole genome shotgun (WGS) entry which is preliminary data.</text>
</comment>
<feature type="transmembrane region" description="Helical" evidence="1">
    <location>
        <begin position="7"/>
        <end position="31"/>
    </location>
</feature>
<organism evidence="2 3">
    <name type="scientific">Celeribacter halophilus</name>
    <dbReference type="NCBI Taxonomy" id="576117"/>
    <lineage>
        <taxon>Bacteria</taxon>
        <taxon>Pseudomonadati</taxon>
        <taxon>Pseudomonadota</taxon>
        <taxon>Alphaproteobacteria</taxon>
        <taxon>Rhodobacterales</taxon>
        <taxon>Roseobacteraceae</taxon>
        <taxon>Celeribacter</taxon>
    </lineage>
</organism>
<dbReference type="RefSeq" id="WP_303481164.1">
    <property type="nucleotide sequence ID" value="NZ_JAUOPJ010000003.1"/>
</dbReference>
<accession>A0AAW7XQV6</accession>
<reference evidence="2" key="1">
    <citation type="submission" date="2023-07" db="EMBL/GenBank/DDBJ databases">
        <title>Genome content predicts the carbon catabolic preferences of heterotrophic bacteria.</title>
        <authorList>
            <person name="Gralka M."/>
        </authorList>
    </citation>
    <scope>NUCLEOTIDE SEQUENCE</scope>
    <source>
        <strain evidence="2">I2M02</strain>
    </source>
</reference>
<dbReference type="EMBL" id="JAUOPJ010000003">
    <property type="protein sequence ID" value="MDO6456395.1"/>
    <property type="molecule type" value="Genomic_DNA"/>
</dbReference>
<dbReference type="AlphaFoldDB" id="A0AAW7XQV6"/>
<keyword evidence="1" id="KW-0472">Membrane</keyword>
<feature type="transmembrane region" description="Helical" evidence="1">
    <location>
        <begin position="68"/>
        <end position="85"/>
    </location>
</feature>
<gene>
    <name evidence="2" type="ORF">Q4494_04830</name>
</gene>
<feature type="transmembrane region" description="Helical" evidence="1">
    <location>
        <begin position="105"/>
        <end position="138"/>
    </location>
</feature>
<evidence type="ECO:0000256" key="1">
    <source>
        <dbReference type="SAM" id="Phobius"/>
    </source>
</evidence>
<feature type="transmembrane region" description="Helical" evidence="1">
    <location>
        <begin position="37"/>
        <end position="56"/>
    </location>
</feature>
<evidence type="ECO:0000313" key="2">
    <source>
        <dbReference type="EMBL" id="MDO6456395.1"/>
    </source>
</evidence>
<name>A0AAW7XQV6_9RHOB</name>
<evidence type="ECO:0000313" key="3">
    <source>
        <dbReference type="Proteomes" id="UP001169823"/>
    </source>
</evidence>